<keyword evidence="7" id="KW-1185">Reference proteome</keyword>
<dbReference type="PANTHER" id="PTHR19857">
    <property type="entry name" value="MITOCHONDRIAL DIVISION PROTEIN 1-RELATED"/>
    <property type="match status" value="1"/>
</dbReference>
<dbReference type="PROSITE" id="PS00678">
    <property type="entry name" value="WD_REPEATS_1"/>
    <property type="match status" value="1"/>
</dbReference>
<dbReference type="EMBL" id="BDGG01000004">
    <property type="protein sequence ID" value="GAU98483.1"/>
    <property type="molecule type" value="Genomic_DNA"/>
</dbReference>
<dbReference type="Gene3D" id="2.130.10.10">
    <property type="entry name" value="YVTN repeat-like/Quinoprotein amine dehydrogenase"/>
    <property type="match status" value="1"/>
</dbReference>
<dbReference type="InterPro" id="IPR015943">
    <property type="entry name" value="WD40/YVTN_repeat-like_dom_sf"/>
</dbReference>
<organism evidence="6 7">
    <name type="scientific">Ramazzottius varieornatus</name>
    <name type="common">Water bear</name>
    <name type="synonym">Tardigrade</name>
    <dbReference type="NCBI Taxonomy" id="947166"/>
    <lineage>
        <taxon>Eukaryota</taxon>
        <taxon>Metazoa</taxon>
        <taxon>Ecdysozoa</taxon>
        <taxon>Tardigrada</taxon>
        <taxon>Eutardigrada</taxon>
        <taxon>Parachela</taxon>
        <taxon>Hypsibioidea</taxon>
        <taxon>Ramazzottiidae</taxon>
        <taxon>Ramazzottius</taxon>
    </lineage>
</organism>
<evidence type="ECO:0000256" key="4">
    <source>
        <dbReference type="SAM" id="MobiDB-lite"/>
    </source>
</evidence>
<dbReference type="InterPro" id="IPR011047">
    <property type="entry name" value="Quinoprotein_ADH-like_sf"/>
</dbReference>
<comment type="caution">
    <text evidence="6">The sequence shown here is derived from an EMBL/GenBank/DDBJ whole genome shotgun (WGS) entry which is preliminary data.</text>
</comment>
<dbReference type="Pfam" id="PF00400">
    <property type="entry name" value="WD40"/>
    <property type="match status" value="4"/>
</dbReference>
<feature type="region of interest" description="Disordered" evidence="4">
    <location>
        <begin position="28"/>
        <end position="53"/>
    </location>
</feature>
<evidence type="ECO:0000256" key="3">
    <source>
        <dbReference type="PROSITE-ProRule" id="PRU00221"/>
    </source>
</evidence>
<dbReference type="SMART" id="SM00320">
    <property type="entry name" value="WD40"/>
    <property type="match status" value="7"/>
</dbReference>
<dbReference type="STRING" id="947166.A0A1D1VHV0"/>
<dbReference type="Pfam" id="PF12894">
    <property type="entry name" value="ANAPC4_WD40"/>
    <property type="match status" value="1"/>
</dbReference>
<dbReference type="InterPro" id="IPR019775">
    <property type="entry name" value="WD40_repeat_CS"/>
</dbReference>
<dbReference type="InterPro" id="IPR001680">
    <property type="entry name" value="WD40_rpt"/>
</dbReference>
<keyword evidence="1 3" id="KW-0853">WD repeat</keyword>
<evidence type="ECO:0000256" key="1">
    <source>
        <dbReference type="ARBA" id="ARBA00022574"/>
    </source>
</evidence>
<feature type="repeat" description="WD" evidence="3">
    <location>
        <begin position="120"/>
        <end position="161"/>
    </location>
</feature>
<protein>
    <recommendedName>
        <fullName evidence="5">Anaphase-promoting complex subunit 4-like WD40 domain-containing protein</fullName>
    </recommendedName>
</protein>
<proteinExistence type="predicted"/>
<keyword evidence="2" id="KW-0677">Repeat</keyword>
<feature type="compositionally biased region" description="Acidic residues" evidence="4">
    <location>
        <begin position="28"/>
        <end position="52"/>
    </location>
</feature>
<dbReference type="SUPFAM" id="SSF50998">
    <property type="entry name" value="Quinoprotein alcohol dehydrogenase-like"/>
    <property type="match status" value="1"/>
</dbReference>
<dbReference type="Proteomes" id="UP000186922">
    <property type="component" value="Unassembled WGS sequence"/>
</dbReference>
<reference evidence="6 7" key="1">
    <citation type="journal article" date="2016" name="Nat. Commun.">
        <title>Extremotolerant tardigrade genome and improved radiotolerance of human cultured cells by tardigrade-unique protein.</title>
        <authorList>
            <person name="Hashimoto T."/>
            <person name="Horikawa D.D."/>
            <person name="Saito Y."/>
            <person name="Kuwahara H."/>
            <person name="Kozuka-Hata H."/>
            <person name="Shin-I T."/>
            <person name="Minakuchi Y."/>
            <person name="Ohishi K."/>
            <person name="Motoyama A."/>
            <person name="Aizu T."/>
            <person name="Enomoto A."/>
            <person name="Kondo K."/>
            <person name="Tanaka S."/>
            <person name="Hara Y."/>
            <person name="Koshikawa S."/>
            <person name="Sagara H."/>
            <person name="Miura T."/>
            <person name="Yokobori S."/>
            <person name="Miyagawa K."/>
            <person name="Suzuki Y."/>
            <person name="Kubo T."/>
            <person name="Oyama M."/>
            <person name="Kohara Y."/>
            <person name="Fujiyama A."/>
            <person name="Arakawa K."/>
            <person name="Katayama T."/>
            <person name="Toyoda A."/>
            <person name="Kunieda T."/>
        </authorList>
    </citation>
    <scope>NUCLEOTIDE SEQUENCE [LARGE SCALE GENOMIC DNA]</scope>
    <source>
        <strain evidence="6 7">YOKOZUNA-1</strain>
    </source>
</reference>
<dbReference type="OrthoDB" id="10261640at2759"/>
<dbReference type="AlphaFoldDB" id="A0A1D1VHV0"/>
<feature type="repeat" description="WD" evidence="3">
    <location>
        <begin position="77"/>
        <end position="119"/>
    </location>
</feature>
<feature type="domain" description="Anaphase-promoting complex subunit 4-like WD40" evidence="5">
    <location>
        <begin position="242"/>
        <end position="289"/>
    </location>
</feature>
<dbReference type="PROSITE" id="PS50294">
    <property type="entry name" value="WD_REPEATS_REGION"/>
    <property type="match status" value="1"/>
</dbReference>
<name>A0A1D1VHV0_RAMVA</name>
<dbReference type="InterPro" id="IPR051179">
    <property type="entry name" value="WD_repeat_multifunction"/>
</dbReference>
<evidence type="ECO:0000313" key="6">
    <source>
        <dbReference type="EMBL" id="GAU98483.1"/>
    </source>
</evidence>
<evidence type="ECO:0000313" key="7">
    <source>
        <dbReference type="Proteomes" id="UP000186922"/>
    </source>
</evidence>
<dbReference type="PROSITE" id="PS50082">
    <property type="entry name" value="WD_REPEATS_2"/>
    <property type="match status" value="2"/>
</dbReference>
<evidence type="ECO:0000259" key="5">
    <source>
        <dbReference type="Pfam" id="PF12894"/>
    </source>
</evidence>
<dbReference type="InterPro" id="IPR024977">
    <property type="entry name" value="Apc4-like_WD40_dom"/>
</dbReference>
<gene>
    <name evidence="6" type="primary">RvY_09622-1</name>
    <name evidence="6" type="synonym">RvY_09622.1</name>
    <name evidence="6" type="ORF">RvY_09622</name>
</gene>
<accession>A0A1D1VHV0</accession>
<evidence type="ECO:0000256" key="2">
    <source>
        <dbReference type="ARBA" id="ARBA00022737"/>
    </source>
</evidence>
<sequence>MSDPKDMNEDVPEYLDEGDTVEVIDLDELLGDPEDYAGDEGEGEGDWEDEDHQESATEFDFASLFPNIPVLIPSFEFSGHEGSAFCVALDSVTHTAVVSGGEDDRAFVWNIEDGVVRFTCTGHKDSVTHVGVSHEGTLVFSADMSGSIKVWALCDGSQLWEAETSDLKWVKWHQKAHVLFAATEDGSLYMWQVPGGQCKVHQASGAITAAEIFPDGKRIAFAHGNGVVGVLDLKDWKVVQTFTPGKRDEDQEVLCIDVDAQGLLIAAGTTNGTVRVLHASNGKTIKEFRDQAFSSSEEDRQAIESVLFSKNHQWLAVAGLNGTLCVYDIPTQTNRHTCSSPAFKGTTKMLWIEANNQTLIALGHLKGLLSIWDARSGIVQTILKCQDDDVLDLCVSSDGRRLLAACDNGVVNVFDLAK</sequence>
<dbReference type="PANTHER" id="PTHR19857:SF8">
    <property type="entry name" value="ANGIO-ASSOCIATED MIGRATORY CELL PROTEIN"/>
    <property type="match status" value="1"/>
</dbReference>